<evidence type="ECO:0000313" key="1">
    <source>
        <dbReference type="Proteomes" id="UP000189703"/>
    </source>
</evidence>
<gene>
    <name evidence="2" type="primary">LOC104604953</name>
</gene>
<reference evidence="2" key="1">
    <citation type="submission" date="2025-08" db="UniProtKB">
        <authorList>
            <consortium name="RefSeq"/>
        </authorList>
    </citation>
    <scope>IDENTIFICATION</scope>
</reference>
<name>A0A1U8AXR4_NELNU</name>
<keyword evidence="1" id="KW-1185">Reference proteome</keyword>
<dbReference type="RefSeq" id="XP_010267837.1">
    <property type="nucleotide sequence ID" value="XM_010269535.2"/>
</dbReference>
<dbReference type="PANTHER" id="PTHR35318:SF2">
    <property type="entry name" value="OS08G0138900 PROTEIN"/>
    <property type="match status" value="1"/>
</dbReference>
<dbReference type="OrthoDB" id="1917265at2759"/>
<proteinExistence type="predicted"/>
<dbReference type="AlphaFoldDB" id="A0A1U8AXR4"/>
<dbReference type="GeneID" id="104604953"/>
<protein>
    <submittedName>
        <fullName evidence="2">Uncharacterized protein LOC104604953</fullName>
    </submittedName>
</protein>
<dbReference type="eggNOG" id="ENOG502SDCK">
    <property type="taxonomic scope" value="Eukaryota"/>
</dbReference>
<sequence length="131" mass="14583">MRFSRNLRNLISCCGPFARPAVATTPPREETRSLVQQSRSSVTTVTERFPCTKRTNSISTTQWRPSLCAISEDNVIAAVVTKAEQKVKSGKKAARKAGSRVKARVRSYSDEYRRSPMPTVIPAFSPTAFLF</sequence>
<organism evidence="1 2">
    <name type="scientific">Nelumbo nucifera</name>
    <name type="common">Sacred lotus</name>
    <dbReference type="NCBI Taxonomy" id="4432"/>
    <lineage>
        <taxon>Eukaryota</taxon>
        <taxon>Viridiplantae</taxon>
        <taxon>Streptophyta</taxon>
        <taxon>Embryophyta</taxon>
        <taxon>Tracheophyta</taxon>
        <taxon>Spermatophyta</taxon>
        <taxon>Magnoliopsida</taxon>
        <taxon>Proteales</taxon>
        <taxon>Nelumbonaceae</taxon>
        <taxon>Nelumbo</taxon>
    </lineage>
</organism>
<dbReference type="KEGG" id="nnu:104604953"/>
<accession>A0A1U8AXR4</accession>
<dbReference type="Proteomes" id="UP000189703">
    <property type="component" value="Unplaced"/>
</dbReference>
<dbReference type="FunCoup" id="A0A1U8AXR4">
    <property type="interactions" value="92"/>
</dbReference>
<dbReference type="PANTHER" id="PTHR35318">
    <property type="entry name" value="BNAA10G08410D PROTEIN"/>
    <property type="match status" value="1"/>
</dbReference>
<dbReference type="OMA" id="FRHYGAP"/>
<evidence type="ECO:0000313" key="2">
    <source>
        <dbReference type="RefSeq" id="XP_010267837.1"/>
    </source>
</evidence>